<proteinExistence type="predicted"/>
<comment type="caution">
    <text evidence="3">The sequence shown here is derived from an EMBL/GenBank/DDBJ whole genome shotgun (WGS) entry which is preliminary data.</text>
</comment>
<reference evidence="3 4" key="1">
    <citation type="submission" date="2015-02" db="EMBL/GenBank/DDBJ databases">
        <title>Improved understanding of the partial-nitritation anammox process through 23 genomes representing the majority of the microbial community.</title>
        <authorList>
            <person name="Speth D.R."/>
            <person name="In T Zandt M."/>
            <person name="Guerrero Cruz S."/>
            <person name="Jetten M.S."/>
            <person name="Dutilh B.E."/>
        </authorList>
    </citation>
    <scope>NUCLEOTIDE SEQUENCE [LARGE SCALE GENOMIC DNA]</scope>
    <source>
        <strain evidence="3">OLB20</strain>
    </source>
</reference>
<evidence type="ECO:0000259" key="2">
    <source>
        <dbReference type="Pfam" id="PF22691"/>
    </source>
</evidence>
<keyword evidence="3" id="KW-0808">Transferase</keyword>
<dbReference type="EMBL" id="JYNZ01000001">
    <property type="protein sequence ID" value="KXK27567.1"/>
    <property type="molecule type" value="Genomic_DNA"/>
</dbReference>
<dbReference type="PANTHER" id="PTHR42870">
    <property type="entry name" value="ACETYL-COA C-ACETYLTRANSFERASE"/>
    <property type="match status" value="1"/>
</dbReference>
<feature type="domain" description="Thiolase N-terminal" evidence="1">
    <location>
        <begin position="4"/>
        <end position="221"/>
    </location>
</feature>
<dbReference type="NCBIfam" id="NF004720">
    <property type="entry name" value="PRK06064.1"/>
    <property type="match status" value="1"/>
</dbReference>
<dbReference type="InterPro" id="IPR016039">
    <property type="entry name" value="Thiolase-like"/>
</dbReference>
<organism evidence="3 4">
    <name type="scientific">candidate division WS6 bacterium OLB20</name>
    <dbReference type="NCBI Taxonomy" id="1617426"/>
    <lineage>
        <taxon>Bacteria</taxon>
        <taxon>Candidatus Dojkabacteria</taxon>
    </lineage>
</organism>
<dbReference type="PIRSF" id="PIRSF000429">
    <property type="entry name" value="Ac-CoA_Ac_transf"/>
    <property type="match status" value="1"/>
</dbReference>
<evidence type="ECO:0000259" key="1">
    <source>
        <dbReference type="Pfam" id="PF00108"/>
    </source>
</evidence>
<dbReference type="GO" id="GO:0003988">
    <property type="term" value="F:acetyl-CoA C-acyltransferase activity"/>
    <property type="evidence" value="ECO:0007669"/>
    <property type="project" value="UniProtKB-EC"/>
</dbReference>
<dbReference type="InterPro" id="IPR020616">
    <property type="entry name" value="Thiolase_N"/>
</dbReference>
<sequence length="379" mass="39473">MKKVFIAGAGMTKFGELWEQDLRSLMVAAAADALESSRLGIDEIDAIYVANMGGSSFAGQDHLGSLLATELGHYVPAYRIEAACASGGLAVNTAWHALSAGLYRNVLVVGAEKMSDVSGGDVTKGLARAADDEYEAYFGATFPSLYAMMARAYMHEHNADRSDLAAVSVKNHNHGSLNPKAQFPREITQEDVLNAAMVSDPLGLLDCSPVSDGAAAVVLSTKVTSVRIAASQVSTGSIRLHDRPSLTSIDATKRAAAAAYKQAGISVPDISLAEVHDCFSIAELIALEDLGFAKPGDASKLIKDGTVYRDGTVPVNTSGGLKACGHPVGATGVKQIVELYEQITGAAGKRQLKKDISFGLAHNVGGSGGTAVVTIVEHV</sequence>
<dbReference type="Pfam" id="PF22691">
    <property type="entry name" value="Thiolase_C_1"/>
    <property type="match status" value="1"/>
</dbReference>
<dbReference type="AlphaFoldDB" id="A0A136M115"/>
<dbReference type="InterPro" id="IPR055140">
    <property type="entry name" value="Thiolase_C_2"/>
</dbReference>
<accession>A0A136M115</accession>
<dbReference type="PATRIC" id="fig|1617426.3.peg.12"/>
<gene>
    <name evidence="3" type="primary">fadA</name>
    <name evidence="3" type="ORF">TR69_WS6001000011</name>
</gene>
<evidence type="ECO:0000313" key="4">
    <source>
        <dbReference type="Proteomes" id="UP000070457"/>
    </source>
</evidence>
<name>A0A136M115_9BACT</name>
<dbReference type="Proteomes" id="UP000070457">
    <property type="component" value="Unassembled WGS sequence"/>
</dbReference>
<dbReference type="Pfam" id="PF00108">
    <property type="entry name" value="Thiolase_N"/>
    <property type="match status" value="1"/>
</dbReference>
<dbReference type="Gene3D" id="3.40.47.10">
    <property type="match status" value="1"/>
</dbReference>
<dbReference type="STRING" id="1617426.TR69_WS6001000011"/>
<dbReference type="CDD" id="cd00829">
    <property type="entry name" value="SCP-x_thiolase"/>
    <property type="match status" value="1"/>
</dbReference>
<evidence type="ECO:0000313" key="3">
    <source>
        <dbReference type="EMBL" id="KXK27567.1"/>
    </source>
</evidence>
<dbReference type="InterPro" id="IPR002155">
    <property type="entry name" value="Thiolase"/>
</dbReference>
<dbReference type="PANTHER" id="PTHR42870:SF6">
    <property type="entry name" value="ACETYL-COA C-ACYLTRANSFERASE"/>
    <property type="match status" value="1"/>
</dbReference>
<protein>
    <submittedName>
        <fullName evidence="3">3-ketoacyl-CoA thiolase</fullName>
        <ecNumber evidence="3">2.3.1.16</ecNumber>
    </submittedName>
</protein>
<keyword evidence="3" id="KW-0012">Acyltransferase</keyword>
<dbReference type="SUPFAM" id="SSF53901">
    <property type="entry name" value="Thiolase-like"/>
    <property type="match status" value="2"/>
</dbReference>
<dbReference type="EC" id="2.3.1.16" evidence="3"/>
<feature type="domain" description="Thiolase C-terminal" evidence="2">
    <location>
        <begin position="239"/>
        <end position="377"/>
    </location>
</feature>